<accession>A0A8J2HSD4</accession>
<dbReference type="AlphaFoldDB" id="A0A8J2HSD4"/>
<comment type="caution">
    <text evidence="2">The sequence shown here is derived from an EMBL/GenBank/DDBJ whole genome shotgun (WGS) entry which is preliminary data.</text>
</comment>
<evidence type="ECO:0000313" key="2">
    <source>
        <dbReference type="EMBL" id="CAG5106820.1"/>
    </source>
</evidence>
<gene>
    <name evidence="2" type="ORF">HICCMSTLAB_LOCUS12451</name>
</gene>
<organism evidence="2 3">
    <name type="scientific">Cotesia congregata</name>
    <name type="common">Parasitoid wasp</name>
    <name type="synonym">Apanteles congregatus</name>
    <dbReference type="NCBI Taxonomy" id="51543"/>
    <lineage>
        <taxon>Eukaryota</taxon>
        <taxon>Metazoa</taxon>
        <taxon>Ecdysozoa</taxon>
        <taxon>Arthropoda</taxon>
        <taxon>Hexapoda</taxon>
        <taxon>Insecta</taxon>
        <taxon>Pterygota</taxon>
        <taxon>Neoptera</taxon>
        <taxon>Endopterygota</taxon>
        <taxon>Hymenoptera</taxon>
        <taxon>Apocrita</taxon>
        <taxon>Ichneumonoidea</taxon>
        <taxon>Braconidae</taxon>
        <taxon>Microgastrinae</taxon>
        <taxon>Cotesia</taxon>
    </lineage>
</organism>
<keyword evidence="3" id="KW-1185">Reference proteome</keyword>
<proteinExistence type="predicted"/>
<dbReference type="EMBL" id="CAJNRD030001124">
    <property type="protein sequence ID" value="CAG5106820.1"/>
    <property type="molecule type" value="Genomic_DNA"/>
</dbReference>
<keyword evidence="1" id="KW-1133">Transmembrane helix</keyword>
<sequence>MCVCEKNGTGRDETDCQGRTACHTDKILLAMSSPRPNFSLALTLSLSLSLLLLWALWLCRSCFCSCSLTPPLYSKLLTAALLVTCTQSLLPPRLPRAVLVQVQRGQLGTCIQCPAAPTIHNLFDWTSLSCSHQQHQPTHTCTLTSTHSAGD</sequence>
<reference evidence="2" key="1">
    <citation type="submission" date="2021-04" db="EMBL/GenBank/DDBJ databases">
        <authorList>
            <person name="Chebbi M.A.C M."/>
        </authorList>
    </citation>
    <scope>NUCLEOTIDE SEQUENCE</scope>
</reference>
<protein>
    <submittedName>
        <fullName evidence="2">Uncharacterized protein</fullName>
    </submittedName>
</protein>
<feature type="transmembrane region" description="Helical" evidence="1">
    <location>
        <begin position="38"/>
        <end position="57"/>
    </location>
</feature>
<keyword evidence="1" id="KW-0472">Membrane</keyword>
<keyword evidence="1" id="KW-0812">Transmembrane</keyword>
<evidence type="ECO:0000256" key="1">
    <source>
        <dbReference type="SAM" id="Phobius"/>
    </source>
</evidence>
<name>A0A8J2HSD4_COTCN</name>
<evidence type="ECO:0000313" key="3">
    <source>
        <dbReference type="Proteomes" id="UP000786811"/>
    </source>
</evidence>
<dbReference type="Proteomes" id="UP000786811">
    <property type="component" value="Unassembled WGS sequence"/>
</dbReference>